<dbReference type="Gene3D" id="3.30.450.20">
    <property type="entry name" value="PAS domain"/>
    <property type="match status" value="2"/>
</dbReference>
<comment type="caution">
    <text evidence="2">The sequence shown here is derived from an EMBL/GenBank/DDBJ whole genome shotgun (WGS) entry which is preliminary data.</text>
</comment>
<evidence type="ECO:0000313" key="3">
    <source>
        <dbReference type="Proteomes" id="UP000187209"/>
    </source>
</evidence>
<keyword evidence="3" id="KW-1185">Reference proteome</keyword>
<organism evidence="2 3">
    <name type="scientific">Stentor coeruleus</name>
    <dbReference type="NCBI Taxonomy" id="5963"/>
    <lineage>
        <taxon>Eukaryota</taxon>
        <taxon>Sar</taxon>
        <taxon>Alveolata</taxon>
        <taxon>Ciliophora</taxon>
        <taxon>Postciliodesmatophora</taxon>
        <taxon>Heterotrichea</taxon>
        <taxon>Heterotrichida</taxon>
        <taxon>Stentoridae</taxon>
        <taxon>Stentor</taxon>
    </lineage>
</organism>
<sequence length="504" mass="58263">MCKFFKSILSEVIVRIKKWSIRKQMMLCYILGISIIVCLVIGVIVLNTFLLQQQTVDKVESTRNSQANEDITDLAKTGSQVVYSRMYEGLLSLNMLQEMLIGMFREGTFALDYTNLYEYSQLNTSEMIKIPELYGDQLVSLTTPTILYMNILDNQGEILAQKVSRFIYVLPHLLEIYKYAAIRYTMYFDINGFSYFFPGINLTSFNPNDYIWYNEFMDAKKTIITSSYNDKLGNNSNEIVSIVLPLYNDTEKTERIGILCGDWLIKSLYMLLQDLKYIDQDYQYLVYKDGTIIDSPNNPWINKNIKNLNNLTYNEFWNDVLRKPLGIHYLIEENDIWRVGSAPVVQDPTSNDEWTFILLILVKESDIMSYKEQAKNIIKNEGVKFILITMVCSLLASIVVICFIHCQAMNISKPIQGIVDFTIKLNSEENPEEVLKELNNLPEGTDQTARLVHAYKQLARGLIEKKDSEGKKHDAVRVYPPNELRRIGKSEMMKDLTLIPLNFG</sequence>
<evidence type="ECO:0000256" key="1">
    <source>
        <dbReference type="SAM" id="Phobius"/>
    </source>
</evidence>
<keyword evidence="1" id="KW-0812">Transmembrane</keyword>
<keyword evidence="1" id="KW-0472">Membrane</keyword>
<dbReference type="Proteomes" id="UP000187209">
    <property type="component" value="Unassembled WGS sequence"/>
</dbReference>
<proteinExistence type="predicted"/>
<dbReference type="AlphaFoldDB" id="A0A1R2BN07"/>
<accession>A0A1R2BN07</accession>
<name>A0A1R2BN07_9CILI</name>
<feature type="transmembrane region" description="Helical" evidence="1">
    <location>
        <begin position="385"/>
        <end position="406"/>
    </location>
</feature>
<gene>
    <name evidence="2" type="ORF">SteCoe_22122</name>
</gene>
<reference evidence="2 3" key="1">
    <citation type="submission" date="2016-11" db="EMBL/GenBank/DDBJ databases">
        <title>The macronuclear genome of Stentor coeruleus: a giant cell with tiny introns.</title>
        <authorList>
            <person name="Slabodnick M."/>
            <person name="Ruby J.G."/>
            <person name="Reiff S.B."/>
            <person name="Swart E.C."/>
            <person name="Gosai S."/>
            <person name="Prabakaran S."/>
            <person name="Witkowska E."/>
            <person name="Larue G.E."/>
            <person name="Fisher S."/>
            <person name="Freeman R.M."/>
            <person name="Gunawardena J."/>
            <person name="Chu W."/>
            <person name="Stover N.A."/>
            <person name="Gregory B.D."/>
            <person name="Nowacki M."/>
            <person name="Derisi J."/>
            <person name="Roy S.W."/>
            <person name="Marshall W.F."/>
            <person name="Sood P."/>
        </authorList>
    </citation>
    <scope>NUCLEOTIDE SEQUENCE [LARGE SCALE GENOMIC DNA]</scope>
    <source>
        <strain evidence="2">WM001</strain>
    </source>
</reference>
<protein>
    <recommendedName>
        <fullName evidence="4">Cache domain-containing protein</fullName>
    </recommendedName>
</protein>
<keyword evidence="1" id="KW-1133">Transmembrane helix</keyword>
<evidence type="ECO:0000313" key="2">
    <source>
        <dbReference type="EMBL" id="OMJ78148.1"/>
    </source>
</evidence>
<evidence type="ECO:0008006" key="4">
    <source>
        <dbReference type="Google" id="ProtNLM"/>
    </source>
</evidence>
<dbReference type="EMBL" id="MPUH01000537">
    <property type="protein sequence ID" value="OMJ78148.1"/>
    <property type="molecule type" value="Genomic_DNA"/>
</dbReference>
<feature type="transmembrane region" description="Helical" evidence="1">
    <location>
        <begin position="27"/>
        <end position="51"/>
    </location>
</feature>